<dbReference type="SUPFAM" id="SSF47954">
    <property type="entry name" value="Cyclin-like"/>
    <property type="match status" value="1"/>
</dbReference>
<name>G7JWS3_MEDTR</name>
<dbReference type="InterPro" id="IPR006671">
    <property type="entry name" value="Cyclin_N"/>
</dbReference>
<dbReference type="InterPro" id="IPR013763">
    <property type="entry name" value="Cyclin-like_dom"/>
</dbReference>
<reference evidence="8 10" key="2">
    <citation type="journal article" date="2014" name="BMC Genomics">
        <title>An improved genome release (version Mt4.0) for the model legume Medicago truncatula.</title>
        <authorList>
            <person name="Tang H."/>
            <person name="Krishnakumar V."/>
            <person name="Bidwell S."/>
            <person name="Rosen B."/>
            <person name="Chan A."/>
            <person name="Zhou S."/>
            <person name="Gentzbittel L."/>
            <person name="Childs K.L."/>
            <person name="Yandell M."/>
            <person name="Gundlach H."/>
            <person name="Mayer K.F."/>
            <person name="Schwartz D.C."/>
            <person name="Town C.D."/>
        </authorList>
    </citation>
    <scope>GENOME REANNOTATION</scope>
    <source>
        <strain evidence="9 10">cv. Jemalong A17</strain>
    </source>
</reference>
<dbReference type="InterPro" id="IPR039361">
    <property type="entry name" value="Cyclin"/>
</dbReference>
<dbReference type="EnsemblPlants" id="AES96998">
    <property type="protein sequence ID" value="AES96998"/>
    <property type="gene ID" value="MTR_5g044040"/>
</dbReference>
<dbReference type="eggNOG" id="KOG0653">
    <property type="taxonomic scope" value="Eukaryota"/>
</dbReference>
<keyword evidence="2" id="KW-0132">Cell division</keyword>
<dbReference type="InterPro" id="IPR036915">
    <property type="entry name" value="Cyclin-like_sf"/>
</dbReference>
<gene>
    <name evidence="8" type="ordered locus">MTR_5g044040</name>
</gene>
<evidence type="ECO:0000259" key="7">
    <source>
        <dbReference type="SMART" id="SM00385"/>
    </source>
</evidence>
<organism evidence="8 10">
    <name type="scientific">Medicago truncatula</name>
    <name type="common">Barrel medic</name>
    <name type="synonym">Medicago tribuloides</name>
    <dbReference type="NCBI Taxonomy" id="3880"/>
    <lineage>
        <taxon>Eukaryota</taxon>
        <taxon>Viridiplantae</taxon>
        <taxon>Streptophyta</taxon>
        <taxon>Embryophyta</taxon>
        <taxon>Tracheophyta</taxon>
        <taxon>Spermatophyta</taxon>
        <taxon>Magnoliopsida</taxon>
        <taxon>eudicotyledons</taxon>
        <taxon>Gunneridae</taxon>
        <taxon>Pentapetalae</taxon>
        <taxon>rosids</taxon>
        <taxon>fabids</taxon>
        <taxon>Fabales</taxon>
        <taxon>Fabaceae</taxon>
        <taxon>Papilionoideae</taxon>
        <taxon>50 kb inversion clade</taxon>
        <taxon>NPAAA clade</taxon>
        <taxon>Hologalegina</taxon>
        <taxon>IRL clade</taxon>
        <taxon>Trifolieae</taxon>
        <taxon>Medicago</taxon>
    </lineage>
</organism>
<protein>
    <recommendedName>
        <fullName evidence="5">B-like cyclin</fullName>
    </recommendedName>
</protein>
<keyword evidence="10" id="KW-1185">Reference proteome</keyword>
<evidence type="ECO:0000313" key="8">
    <source>
        <dbReference type="EMBL" id="AES96998.1"/>
    </source>
</evidence>
<dbReference type="PaxDb" id="3880-AES96998"/>
<dbReference type="HOGENOM" id="CLU_1962861_0_0_1"/>
<comment type="subunit">
    <text evidence="1">Interacts with the CDC2 protein kinase to form a serine/threonine kinase holoenzyme complex also known as maturation promoting factor (MPF). The cyclin subunit imparts substrate specificity to the complex.</text>
</comment>
<dbReference type="Gene3D" id="1.10.472.10">
    <property type="entry name" value="Cyclin-like"/>
    <property type="match status" value="1"/>
</dbReference>
<evidence type="ECO:0000313" key="10">
    <source>
        <dbReference type="Proteomes" id="UP000002051"/>
    </source>
</evidence>
<accession>G7JWS3</accession>
<dbReference type="SMART" id="SM00385">
    <property type="entry name" value="CYCLIN"/>
    <property type="match status" value="1"/>
</dbReference>
<evidence type="ECO:0000256" key="4">
    <source>
        <dbReference type="ARBA" id="ARBA00023306"/>
    </source>
</evidence>
<evidence type="ECO:0000256" key="3">
    <source>
        <dbReference type="ARBA" id="ARBA00023127"/>
    </source>
</evidence>
<feature type="domain" description="Cyclin-like" evidence="7">
    <location>
        <begin position="3"/>
        <end position="75"/>
    </location>
</feature>
<dbReference type="PANTHER" id="PTHR10177">
    <property type="entry name" value="CYCLINS"/>
    <property type="match status" value="1"/>
</dbReference>
<keyword evidence="3 6" id="KW-0195">Cyclin</keyword>
<evidence type="ECO:0000256" key="5">
    <source>
        <dbReference type="ARBA" id="ARBA00032263"/>
    </source>
</evidence>
<dbReference type="EMBL" id="CM001221">
    <property type="protein sequence ID" value="AES96998.1"/>
    <property type="molecule type" value="Genomic_DNA"/>
</dbReference>
<proteinExistence type="inferred from homology"/>
<dbReference type="GO" id="GO:0051301">
    <property type="term" value="P:cell division"/>
    <property type="evidence" value="ECO:0007669"/>
    <property type="project" value="UniProtKB-KW"/>
</dbReference>
<sequence length="128" mass="14428">MGNFIELCLTINIVDRFLAINLVSRRELQLVGISAMLMTSKYEEIWPPEVNDFVCLSDRAYSHEQILIMEKTIMGMLEWTLTVFHSGAENGKLKVVYKKYFNPQKGVVATLPPAKNLLLPAAVGSLQI</sequence>
<dbReference type="STRING" id="3880.G7JWS3"/>
<dbReference type="Proteomes" id="UP000002051">
    <property type="component" value="Chromosome 5"/>
</dbReference>
<evidence type="ECO:0000313" key="9">
    <source>
        <dbReference type="EnsemblPlants" id="AES96998"/>
    </source>
</evidence>
<dbReference type="Pfam" id="PF00134">
    <property type="entry name" value="Cyclin_N"/>
    <property type="match status" value="1"/>
</dbReference>
<dbReference type="FunFam" id="1.10.472.10:FF:000001">
    <property type="entry name" value="G2/mitotic-specific cyclin"/>
    <property type="match status" value="1"/>
</dbReference>
<dbReference type="AlphaFoldDB" id="G7JWS3"/>
<keyword evidence="4" id="KW-0131">Cell cycle</keyword>
<evidence type="ECO:0000256" key="1">
    <source>
        <dbReference type="ARBA" id="ARBA00011177"/>
    </source>
</evidence>
<reference evidence="8 10" key="1">
    <citation type="journal article" date="2011" name="Nature">
        <title>The Medicago genome provides insight into the evolution of rhizobial symbioses.</title>
        <authorList>
            <person name="Young N.D."/>
            <person name="Debelle F."/>
            <person name="Oldroyd G.E."/>
            <person name="Geurts R."/>
            <person name="Cannon S.B."/>
            <person name="Udvardi M.K."/>
            <person name="Benedito V.A."/>
            <person name="Mayer K.F."/>
            <person name="Gouzy J."/>
            <person name="Schoof H."/>
            <person name="Van de Peer Y."/>
            <person name="Proost S."/>
            <person name="Cook D.R."/>
            <person name="Meyers B.C."/>
            <person name="Spannagl M."/>
            <person name="Cheung F."/>
            <person name="De Mita S."/>
            <person name="Krishnakumar V."/>
            <person name="Gundlach H."/>
            <person name="Zhou S."/>
            <person name="Mudge J."/>
            <person name="Bharti A.K."/>
            <person name="Murray J.D."/>
            <person name="Naoumkina M.A."/>
            <person name="Rosen B."/>
            <person name="Silverstein K.A."/>
            <person name="Tang H."/>
            <person name="Rombauts S."/>
            <person name="Zhao P.X."/>
            <person name="Zhou P."/>
            <person name="Barbe V."/>
            <person name="Bardou P."/>
            <person name="Bechner M."/>
            <person name="Bellec A."/>
            <person name="Berger A."/>
            <person name="Berges H."/>
            <person name="Bidwell S."/>
            <person name="Bisseling T."/>
            <person name="Choisne N."/>
            <person name="Couloux A."/>
            <person name="Denny R."/>
            <person name="Deshpande S."/>
            <person name="Dai X."/>
            <person name="Doyle J.J."/>
            <person name="Dudez A.M."/>
            <person name="Farmer A.D."/>
            <person name="Fouteau S."/>
            <person name="Franken C."/>
            <person name="Gibelin C."/>
            <person name="Gish J."/>
            <person name="Goldstein S."/>
            <person name="Gonzalez A.J."/>
            <person name="Green P.J."/>
            <person name="Hallab A."/>
            <person name="Hartog M."/>
            <person name="Hua A."/>
            <person name="Humphray S.J."/>
            <person name="Jeong D.H."/>
            <person name="Jing Y."/>
            <person name="Jocker A."/>
            <person name="Kenton S.M."/>
            <person name="Kim D.J."/>
            <person name="Klee K."/>
            <person name="Lai H."/>
            <person name="Lang C."/>
            <person name="Lin S."/>
            <person name="Macmil S.L."/>
            <person name="Magdelenat G."/>
            <person name="Matthews L."/>
            <person name="McCorrison J."/>
            <person name="Monaghan E.L."/>
            <person name="Mun J.H."/>
            <person name="Najar F.Z."/>
            <person name="Nicholson C."/>
            <person name="Noirot C."/>
            <person name="O'Bleness M."/>
            <person name="Paule C.R."/>
            <person name="Poulain J."/>
            <person name="Prion F."/>
            <person name="Qin B."/>
            <person name="Qu C."/>
            <person name="Retzel E.F."/>
            <person name="Riddle C."/>
            <person name="Sallet E."/>
            <person name="Samain S."/>
            <person name="Samson N."/>
            <person name="Sanders I."/>
            <person name="Saurat O."/>
            <person name="Scarpelli C."/>
            <person name="Schiex T."/>
            <person name="Segurens B."/>
            <person name="Severin A.J."/>
            <person name="Sherrier D.J."/>
            <person name="Shi R."/>
            <person name="Sims S."/>
            <person name="Singer S.R."/>
            <person name="Sinharoy S."/>
            <person name="Sterck L."/>
            <person name="Viollet A."/>
            <person name="Wang B.B."/>
            <person name="Wang K."/>
            <person name="Wang M."/>
            <person name="Wang X."/>
            <person name="Warfsmann J."/>
            <person name="Weissenbach J."/>
            <person name="White D.D."/>
            <person name="White J.D."/>
            <person name="Wiley G.B."/>
            <person name="Wincker P."/>
            <person name="Xing Y."/>
            <person name="Yang L."/>
            <person name="Yao Z."/>
            <person name="Ying F."/>
            <person name="Zhai J."/>
            <person name="Zhou L."/>
            <person name="Zuber A."/>
            <person name="Denarie J."/>
            <person name="Dixon R.A."/>
            <person name="May G.D."/>
            <person name="Schwartz D.C."/>
            <person name="Rogers J."/>
            <person name="Quetier F."/>
            <person name="Town C.D."/>
            <person name="Roe B.A."/>
        </authorList>
    </citation>
    <scope>NUCLEOTIDE SEQUENCE [LARGE SCALE GENOMIC DNA]</scope>
    <source>
        <strain evidence="8">A17</strain>
        <strain evidence="9 10">cv. Jemalong A17</strain>
    </source>
</reference>
<evidence type="ECO:0000256" key="2">
    <source>
        <dbReference type="ARBA" id="ARBA00022618"/>
    </source>
</evidence>
<reference evidence="9" key="3">
    <citation type="submission" date="2015-04" db="UniProtKB">
        <authorList>
            <consortium name="EnsemblPlants"/>
        </authorList>
    </citation>
    <scope>IDENTIFICATION</scope>
    <source>
        <strain evidence="9">cv. Jemalong A17</strain>
    </source>
</reference>
<comment type="similarity">
    <text evidence="6">Belongs to the cyclin family.</text>
</comment>
<evidence type="ECO:0000256" key="6">
    <source>
        <dbReference type="RuleBase" id="RU000383"/>
    </source>
</evidence>